<feature type="non-terminal residue" evidence="5">
    <location>
        <position position="1"/>
    </location>
</feature>
<evidence type="ECO:0000313" key="5">
    <source>
        <dbReference type="EMBL" id="ENN81718.1"/>
    </source>
</evidence>
<dbReference type="GO" id="GO:0017171">
    <property type="term" value="F:serine hydrolase activity"/>
    <property type="evidence" value="ECO:0007669"/>
    <property type="project" value="TreeGrafter"/>
</dbReference>
<dbReference type="InterPro" id="IPR000734">
    <property type="entry name" value="TAG_lipase"/>
</dbReference>
<evidence type="ECO:0000256" key="4">
    <source>
        <dbReference type="RuleBase" id="RU004262"/>
    </source>
</evidence>
<protein>
    <submittedName>
        <fullName evidence="5">Uncharacterized protein</fullName>
    </submittedName>
</protein>
<dbReference type="InterPro" id="IPR029058">
    <property type="entry name" value="AB_hydrolase_fold"/>
</dbReference>
<name>N6TUH5_DENPD</name>
<evidence type="ECO:0000256" key="1">
    <source>
        <dbReference type="ARBA" id="ARBA00004613"/>
    </source>
</evidence>
<evidence type="ECO:0000256" key="2">
    <source>
        <dbReference type="ARBA" id="ARBA00010701"/>
    </source>
</evidence>
<sequence>KVSHLESEEHIIINHDQVVEISLADNLQGQLEFLNVDTPNIVQVGDNIANEFAEEINTIMANTIEATLGNLQAKDQNLSQQNALPSDTYMGAQLGALFDLRYWRCVLKKTHSCPDNDIKYYLYTPESGRNRIRIDIRNRLSLKLSGFDPEKQNVFIVHGFNGTESKTPMTILRNAYLYRSDYNIFTIDWKDLTSFPCYLSSLSNTQVVSQCAAKLYAFVMDHGGKAEKTTCVGHSLGAHICGMISNHLSIKQHKIVGLDPARPLIDQYAQKYFRLTKDDAYHVQIIHTNSGMLGEINQVGHIDFCVNGGMMQPGCKGNALREYKNNH</sequence>
<dbReference type="AlphaFoldDB" id="N6TUH5"/>
<dbReference type="PANTHER" id="PTHR11610">
    <property type="entry name" value="LIPASE"/>
    <property type="match status" value="1"/>
</dbReference>
<dbReference type="EMBL" id="KB740070">
    <property type="protein sequence ID" value="ENN81718.1"/>
    <property type="molecule type" value="Genomic_DNA"/>
</dbReference>
<dbReference type="SUPFAM" id="SSF53474">
    <property type="entry name" value="alpha/beta-Hydrolases"/>
    <property type="match status" value="1"/>
</dbReference>
<comment type="subcellular location">
    <subcellularLocation>
        <location evidence="1">Secreted</location>
    </subcellularLocation>
</comment>
<accession>N6TUH5</accession>
<organism evidence="5">
    <name type="scientific">Dendroctonus ponderosae</name>
    <name type="common">Mountain pine beetle</name>
    <dbReference type="NCBI Taxonomy" id="77166"/>
    <lineage>
        <taxon>Eukaryota</taxon>
        <taxon>Metazoa</taxon>
        <taxon>Ecdysozoa</taxon>
        <taxon>Arthropoda</taxon>
        <taxon>Hexapoda</taxon>
        <taxon>Insecta</taxon>
        <taxon>Pterygota</taxon>
        <taxon>Neoptera</taxon>
        <taxon>Endopterygota</taxon>
        <taxon>Coleoptera</taxon>
        <taxon>Polyphaga</taxon>
        <taxon>Cucujiformia</taxon>
        <taxon>Curculionidae</taxon>
        <taxon>Scolytinae</taxon>
        <taxon>Dendroctonus</taxon>
    </lineage>
</organism>
<dbReference type="InterPro" id="IPR013818">
    <property type="entry name" value="Lipase"/>
</dbReference>
<dbReference type="GO" id="GO:0005615">
    <property type="term" value="C:extracellular space"/>
    <property type="evidence" value="ECO:0007669"/>
    <property type="project" value="TreeGrafter"/>
</dbReference>
<dbReference type="HOGENOM" id="CLU_851459_0_0_1"/>
<dbReference type="GO" id="GO:0016042">
    <property type="term" value="P:lipid catabolic process"/>
    <property type="evidence" value="ECO:0007669"/>
    <property type="project" value="TreeGrafter"/>
</dbReference>
<keyword evidence="3" id="KW-0964">Secreted</keyword>
<comment type="similarity">
    <text evidence="2 4">Belongs to the AB hydrolase superfamily. Lipase family.</text>
</comment>
<dbReference type="GO" id="GO:0016298">
    <property type="term" value="F:lipase activity"/>
    <property type="evidence" value="ECO:0007669"/>
    <property type="project" value="InterPro"/>
</dbReference>
<dbReference type="Pfam" id="PF00151">
    <property type="entry name" value="Lipase"/>
    <property type="match status" value="1"/>
</dbReference>
<evidence type="ECO:0000256" key="3">
    <source>
        <dbReference type="ARBA" id="ARBA00022525"/>
    </source>
</evidence>
<reference evidence="5" key="1">
    <citation type="journal article" date="2013" name="Genome Biol.">
        <title>Draft genome of the mountain pine beetle, Dendroctonus ponderosae Hopkins, a major forest pest.</title>
        <authorList>
            <person name="Keeling C.I."/>
            <person name="Yuen M.M."/>
            <person name="Liao N.Y."/>
            <person name="Docking T.R."/>
            <person name="Chan S.K."/>
            <person name="Taylor G.A."/>
            <person name="Palmquist D.L."/>
            <person name="Jackman S.D."/>
            <person name="Nguyen A."/>
            <person name="Li M."/>
            <person name="Henderson H."/>
            <person name="Janes J.K."/>
            <person name="Zhao Y."/>
            <person name="Pandoh P."/>
            <person name="Moore R."/>
            <person name="Sperling F.A."/>
            <person name="Huber D.P."/>
            <person name="Birol I."/>
            <person name="Jones S.J."/>
            <person name="Bohlmann J."/>
        </authorList>
    </citation>
    <scope>NUCLEOTIDE SEQUENCE</scope>
</reference>
<dbReference type="OMA" id="MQPGCKG"/>
<gene>
    <name evidence="5" type="ORF">YQE_01880</name>
</gene>
<dbReference type="Gene3D" id="3.40.50.1820">
    <property type="entry name" value="alpha/beta hydrolase"/>
    <property type="match status" value="1"/>
</dbReference>
<dbReference type="OrthoDB" id="8183961at2759"/>
<dbReference type="PANTHER" id="PTHR11610:SF36">
    <property type="entry name" value="LIPASE MEMBER H-A-LIKE PROTEIN"/>
    <property type="match status" value="1"/>
</dbReference>
<proteinExistence type="inferred from homology"/>
<dbReference type="PRINTS" id="PR00821">
    <property type="entry name" value="TAGLIPASE"/>
</dbReference>